<reference evidence="2 3" key="1">
    <citation type="journal article" date="2021" name="BMC Genomics">
        <title>Datura genome reveals duplications of psychoactive alkaloid biosynthetic genes and high mutation rate following tissue culture.</title>
        <authorList>
            <person name="Rajewski A."/>
            <person name="Carter-House D."/>
            <person name="Stajich J."/>
            <person name="Litt A."/>
        </authorList>
    </citation>
    <scope>NUCLEOTIDE SEQUENCE [LARGE SCALE GENOMIC DNA]</scope>
    <source>
        <strain evidence="2">AR-01</strain>
    </source>
</reference>
<comment type="caution">
    <text evidence="2">The sequence shown here is derived from an EMBL/GenBank/DDBJ whole genome shotgun (WGS) entry which is preliminary data.</text>
</comment>
<sequence>MVTRVVKPTGKGTEPKQTKRRKKRQVIPSVVDITVITPYETQVVLKGISTDKILDGRKLLCANVETCHFTNYSLTHEVKGSNLNNTRCW</sequence>
<dbReference type="PANTHER" id="PTHR12601">
    <property type="entry name" value="EUKARYOTIC TRANSLATION INITIATION FACTOR 3 SUBUNIT EIF-3"/>
    <property type="match status" value="1"/>
</dbReference>
<dbReference type="PANTHER" id="PTHR12601:SF45">
    <property type="entry name" value="PROTEIN REDUCED CHLOROPLAST COVERAGE 3"/>
    <property type="match status" value="1"/>
</dbReference>
<feature type="region of interest" description="Disordered" evidence="1">
    <location>
        <begin position="1"/>
        <end position="23"/>
    </location>
</feature>
<dbReference type="Proteomes" id="UP000823775">
    <property type="component" value="Unassembled WGS sequence"/>
</dbReference>
<evidence type="ECO:0000313" key="3">
    <source>
        <dbReference type="Proteomes" id="UP000823775"/>
    </source>
</evidence>
<organism evidence="2 3">
    <name type="scientific">Datura stramonium</name>
    <name type="common">Jimsonweed</name>
    <name type="synonym">Common thornapple</name>
    <dbReference type="NCBI Taxonomy" id="4076"/>
    <lineage>
        <taxon>Eukaryota</taxon>
        <taxon>Viridiplantae</taxon>
        <taxon>Streptophyta</taxon>
        <taxon>Embryophyta</taxon>
        <taxon>Tracheophyta</taxon>
        <taxon>Spermatophyta</taxon>
        <taxon>Magnoliopsida</taxon>
        <taxon>eudicotyledons</taxon>
        <taxon>Gunneridae</taxon>
        <taxon>Pentapetalae</taxon>
        <taxon>asterids</taxon>
        <taxon>lamiids</taxon>
        <taxon>Solanales</taxon>
        <taxon>Solanaceae</taxon>
        <taxon>Solanoideae</taxon>
        <taxon>Datureae</taxon>
        <taxon>Datura</taxon>
    </lineage>
</organism>
<evidence type="ECO:0000313" key="2">
    <source>
        <dbReference type="EMBL" id="MCD7449990.1"/>
    </source>
</evidence>
<protein>
    <submittedName>
        <fullName evidence="2">Uncharacterized protein</fullName>
    </submittedName>
</protein>
<keyword evidence="3" id="KW-1185">Reference proteome</keyword>
<dbReference type="EMBL" id="JACEIK010000112">
    <property type="protein sequence ID" value="MCD7449990.1"/>
    <property type="molecule type" value="Genomic_DNA"/>
</dbReference>
<accession>A0ABS8RVF4</accession>
<evidence type="ECO:0000256" key="1">
    <source>
        <dbReference type="SAM" id="MobiDB-lite"/>
    </source>
</evidence>
<gene>
    <name evidence="2" type="ORF">HAX54_002707</name>
</gene>
<proteinExistence type="predicted"/>
<name>A0ABS8RVF4_DATST</name>
<dbReference type="InterPro" id="IPR027523">
    <property type="entry name" value="CLU_prot"/>
</dbReference>